<dbReference type="Proteomes" id="UP000293045">
    <property type="component" value="Unassembled WGS sequence"/>
</dbReference>
<dbReference type="VEuPathDB" id="MicrosporidiaDB:CWI39_0067p0010"/>
<organism evidence="1 2">
    <name type="scientific">Hamiltosporidium magnivora</name>
    <dbReference type="NCBI Taxonomy" id="148818"/>
    <lineage>
        <taxon>Eukaryota</taxon>
        <taxon>Fungi</taxon>
        <taxon>Fungi incertae sedis</taxon>
        <taxon>Microsporidia</taxon>
        <taxon>Dubosqiidae</taxon>
        <taxon>Hamiltosporidium</taxon>
    </lineage>
</organism>
<dbReference type="AlphaFoldDB" id="A0A4Q9LQ49"/>
<reference evidence="1 2" key="1">
    <citation type="submission" date="2017-12" db="EMBL/GenBank/DDBJ databases">
        <authorList>
            <person name="Pombert J.-F."/>
            <person name="Haag K.L."/>
            <person name="Ebert D."/>
        </authorList>
    </citation>
    <scope>NUCLEOTIDE SEQUENCE [LARGE SCALE GENOMIC DNA]</scope>
    <source>
        <strain evidence="1">IL-BN-2</strain>
    </source>
</reference>
<accession>A0A4Q9LQ49</accession>
<gene>
    <name evidence="1" type="ORF">CWI39_0067p0010</name>
</gene>
<evidence type="ECO:0000313" key="2">
    <source>
        <dbReference type="Proteomes" id="UP000293045"/>
    </source>
</evidence>
<evidence type="ECO:0000313" key="1">
    <source>
        <dbReference type="EMBL" id="TBU09490.1"/>
    </source>
</evidence>
<sequence length="480" mass="56614">MPYYPVPAYICFSQPCIQSIPSYMNAQATNFAPNMPTSSNFSSSNDPEQLLIQDRTNATLLASSNLQIASESINNSTQPPNIYAGGIPEQNHMENPSVPTLTYIVLNKDNDVVFEINNHEIFKVIISLCRKDEIRRLEYFYPLLDHDYTISFQNILDCRKKINNITNSLNTHVEMLFNTRKYEIGFMCNLMKKFRLKAPFIFHAKNRPMIYCKPLFLLFPLWIEDTIQNELMLAKHIFYISLLLNVTKAIMKYNYECLKPFIDQNIRENKQVGFSYHFSSQKSLIYNHFNLIIKFFEDIFIILGGEAYYKIFKCATEAEFLVDNCDNVFSSTFTYLEISVILFDVLKTSQENKDLKFKSYIKKTLNEESYLQNENCRKLYYNLVSIYERVFQSKRFCDFIQNPFSINFKVWFRENMVGLRCMLLKKIVPRYFDIRNFLTACNTFLHYICKVSLNPDLTPTVFEDILVEKIVRFLQVKNFE</sequence>
<protein>
    <submittedName>
        <fullName evidence="1">Uncharacterized protein</fullName>
    </submittedName>
</protein>
<name>A0A4Q9LQ49_9MICR</name>
<comment type="caution">
    <text evidence="1">The sequence shown here is derived from an EMBL/GenBank/DDBJ whole genome shotgun (WGS) entry which is preliminary data.</text>
</comment>
<proteinExistence type="predicted"/>
<dbReference type="VEuPathDB" id="MicrosporidiaDB:CWI36_0182p0030"/>
<dbReference type="EMBL" id="PIXR01000067">
    <property type="protein sequence ID" value="TBU09490.1"/>
    <property type="molecule type" value="Genomic_DNA"/>
</dbReference>